<proteinExistence type="predicted"/>
<protein>
    <submittedName>
        <fullName evidence="1">Uncharacterized protein</fullName>
    </submittedName>
</protein>
<reference evidence="1 2" key="1">
    <citation type="submission" date="2019-02" db="EMBL/GenBank/DDBJ databases">
        <title>Deep-cultivation of Planctomycetes and their phenomic and genomic characterization uncovers novel biology.</title>
        <authorList>
            <person name="Wiegand S."/>
            <person name="Jogler M."/>
            <person name="Boedeker C."/>
            <person name="Pinto D."/>
            <person name="Vollmers J."/>
            <person name="Rivas-Marin E."/>
            <person name="Kohn T."/>
            <person name="Peeters S.H."/>
            <person name="Heuer A."/>
            <person name="Rast P."/>
            <person name="Oberbeckmann S."/>
            <person name="Bunk B."/>
            <person name="Jeske O."/>
            <person name="Meyerdierks A."/>
            <person name="Storesund J.E."/>
            <person name="Kallscheuer N."/>
            <person name="Luecker S."/>
            <person name="Lage O.M."/>
            <person name="Pohl T."/>
            <person name="Merkel B.J."/>
            <person name="Hornburger P."/>
            <person name="Mueller R.-W."/>
            <person name="Bruemmer F."/>
            <person name="Labrenz M."/>
            <person name="Spormann A.M."/>
            <person name="Op den Camp H."/>
            <person name="Overmann J."/>
            <person name="Amann R."/>
            <person name="Jetten M.S.M."/>
            <person name="Mascher T."/>
            <person name="Medema M.H."/>
            <person name="Devos D.P."/>
            <person name="Kaster A.-K."/>
            <person name="Ovreas L."/>
            <person name="Rohde M."/>
            <person name="Galperin M.Y."/>
            <person name="Jogler C."/>
        </authorList>
    </citation>
    <scope>NUCLEOTIDE SEQUENCE [LARGE SCALE GENOMIC DNA]</scope>
    <source>
        <strain evidence="1 2">Mal33</strain>
    </source>
</reference>
<organism evidence="1 2">
    <name type="scientific">Rosistilla oblonga</name>
    <dbReference type="NCBI Taxonomy" id="2527990"/>
    <lineage>
        <taxon>Bacteria</taxon>
        <taxon>Pseudomonadati</taxon>
        <taxon>Planctomycetota</taxon>
        <taxon>Planctomycetia</taxon>
        <taxon>Pirellulales</taxon>
        <taxon>Pirellulaceae</taxon>
        <taxon>Rosistilla</taxon>
    </lineage>
</organism>
<dbReference type="Proteomes" id="UP000316770">
    <property type="component" value="Chromosome"/>
</dbReference>
<dbReference type="AlphaFoldDB" id="A0A518ITI5"/>
<evidence type="ECO:0000313" key="1">
    <source>
        <dbReference type="EMBL" id="QDV56404.1"/>
    </source>
</evidence>
<dbReference type="RefSeq" id="WP_145284803.1">
    <property type="nucleotide sequence ID" value="NZ_CP036318.1"/>
</dbReference>
<accession>A0A518ITI5</accession>
<dbReference type="EMBL" id="CP036318">
    <property type="protein sequence ID" value="QDV56404.1"/>
    <property type="molecule type" value="Genomic_DNA"/>
</dbReference>
<evidence type="ECO:0000313" key="2">
    <source>
        <dbReference type="Proteomes" id="UP000316770"/>
    </source>
</evidence>
<sequence length="189" mass="21581">MLETPEATDQRTDIKTRLASQAAERQHQLRTACFAIATGEQVDSDFVLDLCSQLGVDENAFGFMMRLADREGKRQEIERKAEAAFVAKSAAYKRVRELAEAEKPIVEKYEKWLRDNRPKGEPTAAETKAIRKQRAPVLDIQDDLTEARRIADSRNREHASLSDSLNYFDSETRKLVDKCRGEHPALCWL</sequence>
<keyword evidence="2" id="KW-1185">Reference proteome</keyword>
<gene>
    <name evidence="1" type="ORF">Mal33_23940</name>
</gene>
<name>A0A518ITI5_9BACT</name>